<feature type="compositionally biased region" description="Basic and acidic residues" evidence="4">
    <location>
        <begin position="173"/>
        <end position="222"/>
    </location>
</feature>
<dbReference type="SMART" id="SM00248">
    <property type="entry name" value="ANK"/>
    <property type="match status" value="4"/>
</dbReference>
<comment type="caution">
    <text evidence="5">The sequence shown here is derived from an EMBL/GenBank/DDBJ whole genome shotgun (WGS) entry which is preliminary data.</text>
</comment>
<dbReference type="PRINTS" id="PR01415">
    <property type="entry name" value="ANKYRIN"/>
</dbReference>
<dbReference type="InterPro" id="IPR002110">
    <property type="entry name" value="Ankyrin_rpt"/>
</dbReference>
<keyword evidence="6" id="KW-1185">Reference proteome</keyword>
<dbReference type="EMBL" id="JAXIOK010000023">
    <property type="protein sequence ID" value="KAK4742757.1"/>
    <property type="molecule type" value="Genomic_DNA"/>
</dbReference>
<feature type="repeat" description="ANK" evidence="3">
    <location>
        <begin position="113"/>
        <end position="145"/>
    </location>
</feature>
<dbReference type="InterPro" id="IPR036770">
    <property type="entry name" value="Ankyrin_rpt-contain_sf"/>
</dbReference>
<dbReference type="Proteomes" id="UP001345219">
    <property type="component" value="Chromosome 1"/>
</dbReference>
<organism evidence="5 6">
    <name type="scientific">Trapa incisa</name>
    <dbReference type="NCBI Taxonomy" id="236973"/>
    <lineage>
        <taxon>Eukaryota</taxon>
        <taxon>Viridiplantae</taxon>
        <taxon>Streptophyta</taxon>
        <taxon>Embryophyta</taxon>
        <taxon>Tracheophyta</taxon>
        <taxon>Spermatophyta</taxon>
        <taxon>Magnoliopsida</taxon>
        <taxon>eudicotyledons</taxon>
        <taxon>Gunneridae</taxon>
        <taxon>Pentapetalae</taxon>
        <taxon>rosids</taxon>
        <taxon>malvids</taxon>
        <taxon>Myrtales</taxon>
        <taxon>Lythraceae</taxon>
        <taxon>Trapa</taxon>
    </lineage>
</organism>
<evidence type="ECO:0000256" key="4">
    <source>
        <dbReference type="SAM" id="MobiDB-lite"/>
    </source>
</evidence>
<evidence type="ECO:0000256" key="2">
    <source>
        <dbReference type="ARBA" id="ARBA00023043"/>
    </source>
</evidence>
<protein>
    <submittedName>
        <fullName evidence="5">Uncharacterized protein</fullName>
    </submittedName>
</protein>
<evidence type="ECO:0000256" key="1">
    <source>
        <dbReference type="ARBA" id="ARBA00022737"/>
    </source>
</evidence>
<feature type="repeat" description="ANK" evidence="3">
    <location>
        <begin position="47"/>
        <end position="79"/>
    </location>
</feature>
<reference evidence="5 6" key="1">
    <citation type="journal article" date="2023" name="Hortic Res">
        <title>Pangenome of water caltrop reveals structural variations and asymmetric subgenome divergence after allopolyploidization.</title>
        <authorList>
            <person name="Zhang X."/>
            <person name="Chen Y."/>
            <person name="Wang L."/>
            <person name="Yuan Y."/>
            <person name="Fang M."/>
            <person name="Shi L."/>
            <person name="Lu R."/>
            <person name="Comes H.P."/>
            <person name="Ma Y."/>
            <person name="Chen Y."/>
            <person name="Huang G."/>
            <person name="Zhou Y."/>
            <person name="Zheng Z."/>
            <person name="Qiu Y."/>
        </authorList>
    </citation>
    <scope>NUCLEOTIDE SEQUENCE [LARGE SCALE GENOMIC DNA]</scope>
    <source>
        <tissue evidence="5">Roots</tissue>
    </source>
</reference>
<evidence type="ECO:0000313" key="5">
    <source>
        <dbReference type="EMBL" id="KAK4742757.1"/>
    </source>
</evidence>
<dbReference type="PROSITE" id="PS50088">
    <property type="entry name" value="ANK_REPEAT"/>
    <property type="match status" value="3"/>
</dbReference>
<dbReference type="PANTHER" id="PTHR24171">
    <property type="entry name" value="ANKYRIN REPEAT DOMAIN-CONTAINING PROTEIN 39-RELATED"/>
    <property type="match status" value="1"/>
</dbReference>
<name>A0AAN7GNL1_9MYRT</name>
<keyword evidence="2 3" id="KW-0040">ANK repeat</keyword>
<sequence>MRKQSQRNSGPPRSGEELHAAARSGDLIAVQTILASNPLAVNSRDKHSRTPLHLAAWSGHLQVVSYLCQHKADAGAAAMDDMGAIHFAAQKGHVEIVKALISSGVSVKALTRKGLSPLHYAAQGAHLELVRYLVKKGASISTKNKAGNTPIDLASNEEVRCFLVECEKSPQKVEGLKGKKKSEHEQEGNDSIDVDKSSGEEEGDKERTKRRVGEEETKEASLPKKAKVTVNHLMGIDDTVEEEE</sequence>
<keyword evidence="1" id="KW-0677">Repeat</keyword>
<dbReference type="Pfam" id="PF12796">
    <property type="entry name" value="Ank_2"/>
    <property type="match status" value="2"/>
</dbReference>
<evidence type="ECO:0000313" key="6">
    <source>
        <dbReference type="Proteomes" id="UP001345219"/>
    </source>
</evidence>
<feature type="repeat" description="ANK" evidence="3">
    <location>
        <begin position="80"/>
        <end position="112"/>
    </location>
</feature>
<feature type="region of interest" description="Disordered" evidence="4">
    <location>
        <begin position="173"/>
        <end position="244"/>
    </location>
</feature>
<proteinExistence type="predicted"/>
<dbReference type="PROSITE" id="PS50297">
    <property type="entry name" value="ANK_REP_REGION"/>
    <property type="match status" value="3"/>
</dbReference>
<dbReference type="PANTHER" id="PTHR24171:SF8">
    <property type="entry name" value="BRCA1-ASSOCIATED RING DOMAIN PROTEIN 1"/>
    <property type="match status" value="1"/>
</dbReference>
<dbReference type="SUPFAM" id="SSF48403">
    <property type="entry name" value="Ankyrin repeat"/>
    <property type="match status" value="1"/>
</dbReference>
<dbReference type="GO" id="GO:0085020">
    <property type="term" value="P:protein K6-linked ubiquitination"/>
    <property type="evidence" value="ECO:0007669"/>
    <property type="project" value="TreeGrafter"/>
</dbReference>
<dbReference type="AlphaFoldDB" id="A0AAN7GNL1"/>
<accession>A0AAN7GNL1</accession>
<gene>
    <name evidence="5" type="ORF">SAY87_000758</name>
</gene>
<dbReference type="Gene3D" id="1.25.40.20">
    <property type="entry name" value="Ankyrin repeat-containing domain"/>
    <property type="match status" value="1"/>
</dbReference>
<dbReference type="GO" id="GO:0004842">
    <property type="term" value="F:ubiquitin-protein transferase activity"/>
    <property type="evidence" value="ECO:0007669"/>
    <property type="project" value="TreeGrafter"/>
</dbReference>
<evidence type="ECO:0000256" key="3">
    <source>
        <dbReference type="PROSITE-ProRule" id="PRU00023"/>
    </source>
</evidence>